<protein>
    <submittedName>
        <fullName evidence="1">Uncharacterized protein</fullName>
    </submittedName>
</protein>
<evidence type="ECO:0000313" key="2">
    <source>
        <dbReference type="Proteomes" id="UP000542674"/>
    </source>
</evidence>
<organism evidence="1 2">
    <name type="scientific">Saccharothrix violaceirubra</name>
    <dbReference type="NCBI Taxonomy" id="413306"/>
    <lineage>
        <taxon>Bacteria</taxon>
        <taxon>Bacillati</taxon>
        <taxon>Actinomycetota</taxon>
        <taxon>Actinomycetes</taxon>
        <taxon>Pseudonocardiales</taxon>
        <taxon>Pseudonocardiaceae</taxon>
        <taxon>Saccharothrix</taxon>
    </lineage>
</organism>
<dbReference type="EMBL" id="JACHJS010000001">
    <property type="protein sequence ID" value="MBB4965021.1"/>
    <property type="molecule type" value="Genomic_DNA"/>
</dbReference>
<keyword evidence="2" id="KW-1185">Reference proteome</keyword>
<evidence type="ECO:0000313" key="1">
    <source>
        <dbReference type="EMBL" id="MBB4965021.1"/>
    </source>
</evidence>
<name>A0A7W7T2G6_9PSEU</name>
<sequence>MRSLGRFLGGTVAIAAIAGLVLLGVRGCGAYLRAEAVTVIRYLHALGAGDTATVCDLVVEEARVKLLRLARADSCEEAAARLTAALAPEVRAELLRDDPGIYSIVVSGDRTEISLGAGPFDVHDFVLYERDGREKITDWGFEARRLS</sequence>
<reference evidence="1 2" key="1">
    <citation type="submission" date="2020-08" db="EMBL/GenBank/DDBJ databases">
        <title>Sequencing the genomes of 1000 actinobacteria strains.</title>
        <authorList>
            <person name="Klenk H.-P."/>
        </authorList>
    </citation>
    <scope>NUCLEOTIDE SEQUENCE [LARGE SCALE GENOMIC DNA]</scope>
    <source>
        <strain evidence="1 2">DSM 45084</strain>
    </source>
</reference>
<gene>
    <name evidence="1" type="ORF">F4559_002380</name>
</gene>
<dbReference type="AlphaFoldDB" id="A0A7W7T2G6"/>
<dbReference type="Proteomes" id="UP000542674">
    <property type="component" value="Unassembled WGS sequence"/>
</dbReference>
<dbReference type="RefSeq" id="WP_184668374.1">
    <property type="nucleotide sequence ID" value="NZ_BAABAI010000039.1"/>
</dbReference>
<comment type="caution">
    <text evidence="1">The sequence shown here is derived from an EMBL/GenBank/DDBJ whole genome shotgun (WGS) entry which is preliminary data.</text>
</comment>
<accession>A0A7W7T2G6</accession>
<proteinExistence type="predicted"/>